<evidence type="ECO:0000313" key="3">
    <source>
        <dbReference type="Proteomes" id="UP001303473"/>
    </source>
</evidence>
<evidence type="ECO:0000313" key="2">
    <source>
        <dbReference type="EMBL" id="KAK3937221.1"/>
    </source>
</evidence>
<feature type="compositionally biased region" description="Basic and acidic residues" evidence="1">
    <location>
        <begin position="154"/>
        <end position="175"/>
    </location>
</feature>
<feature type="compositionally biased region" description="Polar residues" evidence="1">
    <location>
        <begin position="176"/>
        <end position="185"/>
    </location>
</feature>
<feature type="region of interest" description="Disordered" evidence="1">
    <location>
        <begin position="154"/>
        <end position="191"/>
    </location>
</feature>
<feature type="region of interest" description="Disordered" evidence="1">
    <location>
        <begin position="285"/>
        <end position="307"/>
    </location>
</feature>
<keyword evidence="3" id="KW-1185">Reference proteome</keyword>
<accession>A0AAN6S2A5</accession>
<gene>
    <name evidence="2" type="ORF">QBC46DRAFT_344823</name>
</gene>
<name>A0AAN6S2A5_9PEZI</name>
<comment type="caution">
    <text evidence="2">The sequence shown here is derived from an EMBL/GenBank/DDBJ whole genome shotgun (WGS) entry which is preliminary data.</text>
</comment>
<feature type="compositionally biased region" description="Polar residues" evidence="1">
    <location>
        <begin position="285"/>
        <end position="298"/>
    </location>
</feature>
<protein>
    <submittedName>
        <fullName evidence="2">Uncharacterized protein</fullName>
    </submittedName>
</protein>
<evidence type="ECO:0000256" key="1">
    <source>
        <dbReference type="SAM" id="MobiDB-lite"/>
    </source>
</evidence>
<dbReference type="EMBL" id="MU853860">
    <property type="protein sequence ID" value="KAK3937221.1"/>
    <property type="molecule type" value="Genomic_DNA"/>
</dbReference>
<organism evidence="2 3">
    <name type="scientific">Diplogelasinospora grovesii</name>
    <dbReference type="NCBI Taxonomy" id="303347"/>
    <lineage>
        <taxon>Eukaryota</taxon>
        <taxon>Fungi</taxon>
        <taxon>Dikarya</taxon>
        <taxon>Ascomycota</taxon>
        <taxon>Pezizomycotina</taxon>
        <taxon>Sordariomycetes</taxon>
        <taxon>Sordariomycetidae</taxon>
        <taxon>Sordariales</taxon>
        <taxon>Diplogelasinosporaceae</taxon>
        <taxon>Diplogelasinospora</taxon>
    </lineage>
</organism>
<dbReference type="Proteomes" id="UP001303473">
    <property type="component" value="Unassembled WGS sequence"/>
</dbReference>
<sequence length="307" mass="35532">MTTVYDSKNWHSYSTHTSRPFQGDILFHSSDFLKNEEKRFGQWIASPLVSPEALYNFVALAIDARQYVLDRPDKWKSHVKEATPFMRAVDSFVEVIEERYLDNISTHTNAYLARIPGYYKPKCEKDPKCEEDPECEEDRMMGKFSIAHRRVAEEADTRLPEEEAAYRKREGKKASSQEPTTTSIWEQPEPPQKWTPIMPVTGWEKNFYLTWMGNTFHADGGHVERGTARAYPLDFYPRLRQLCRQDTQRKYCKFVFKMHWSSLANLAHMRYSGSLARNWSLSVSGPVSLSTASHTRSSGELPGRSSP</sequence>
<dbReference type="AlphaFoldDB" id="A0AAN6S2A5"/>
<proteinExistence type="predicted"/>
<reference evidence="3" key="1">
    <citation type="journal article" date="2023" name="Mol. Phylogenet. Evol.">
        <title>Genome-scale phylogeny and comparative genomics of the fungal order Sordariales.</title>
        <authorList>
            <person name="Hensen N."/>
            <person name="Bonometti L."/>
            <person name="Westerberg I."/>
            <person name="Brannstrom I.O."/>
            <person name="Guillou S."/>
            <person name="Cros-Aarteil S."/>
            <person name="Calhoun S."/>
            <person name="Haridas S."/>
            <person name="Kuo A."/>
            <person name="Mondo S."/>
            <person name="Pangilinan J."/>
            <person name="Riley R."/>
            <person name="LaButti K."/>
            <person name="Andreopoulos B."/>
            <person name="Lipzen A."/>
            <person name="Chen C."/>
            <person name="Yan M."/>
            <person name="Daum C."/>
            <person name="Ng V."/>
            <person name="Clum A."/>
            <person name="Steindorff A."/>
            <person name="Ohm R.A."/>
            <person name="Martin F."/>
            <person name="Silar P."/>
            <person name="Natvig D.O."/>
            <person name="Lalanne C."/>
            <person name="Gautier V."/>
            <person name="Ament-Velasquez S.L."/>
            <person name="Kruys A."/>
            <person name="Hutchinson M.I."/>
            <person name="Powell A.J."/>
            <person name="Barry K."/>
            <person name="Miller A.N."/>
            <person name="Grigoriev I.V."/>
            <person name="Debuchy R."/>
            <person name="Gladieux P."/>
            <person name="Hiltunen Thoren M."/>
            <person name="Johannesson H."/>
        </authorList>
    </citation>
    <scope>NUCLEOTIDE SEQUENCE [LARGE SCALE GENOMIC DNA]</scope>
    <source>
        <strain evidence="3">CBS 340.73</strain>
    </source>
</reference>